<accession>A0A5J6GLR5</accession>
<dbReference type="InterPro" id="IPR001242">
    <property type="entry name" value="Condensation_dom"/>
</dbReference>
<dbReference type="GO" id="GO:0031177">
    <property type="term" value="F:phosphopantetheine binding"/>
    <property type="evidence" value="ECO:0007669"/>
    <property type="project" value="InterPro"/>
</dbReference>
<dbReference type="SUPFAM" id="SSF53335">
    <property type="entry name" value="S-adenosyl-L-methionine-dependent methyltransferases"/>
    <property type="match status" value="1"/>
</dbReference>
<evidence type="ECO:0000259" key="7">
    <source>
        <dbReference type="PROSITE" id="PS50075"/>
    </source>
</evidence>
<dbReference type="PROSITE" id="PS50075">
    <property type="entry name" value="CARRIER"/>
    <property type="match status" value="2"/>
</dbReference>
<dbReference type="Pfam" id="PF08242">
    <property type="entry name" value="Methyltransf_12"/>
    <property type="match status" value="1"/>
</dbReference>
<dbReference type="EMBL" id="CP023699">
    <property type="protein sequence ID" value="QEU96023.1"/>
    <property type="molecule type" value="Genomic_DNA"/>
</dbReference>
<feature type="region of interest" description="Disordered" evidence="6">
    <location>
        <begin position="2079"/>
        <end position="2103"/>
    </location>
</feature>
<comment type="cofactor">
    <cofactor evidence="1">
        <name>pantetheine 4'-phosphate</name>
        <dbReference type="ChEBI" id="CHEBI:47942"/>
    </cofactor>
</comment>
<dbReference type="PANTHER" id="PTHR45527">
    <property type="entry name" value="NONRIBOSOMAL PEPTIDE SYNTHETASE"/>
    <property type="match status" value="1"/>
</dbReference>
<keyword evidence="5" id="KW-0677">Repeat</keyword>
<dbReference type="GO" id="GO:0072330">
    <property type="term" value="P:monocarboxylic acid biosynthetic process"/>
    <property type="evidence" value="ECO:0007669"/>
    <property type="project" value="UniProtKB-ARBA"/>
</dbReference>
<feature type="domain" description="Carrier" evidence="7">
    <location>
        <begin position="591"/>
        <end position="666"/>
    </location>
</feature>
<dbReference type="Pfam" id="PF00501">
    <property type="entry name" value="AMP-binding"/>
    <property type="match status" value="2"/>
</dbReference>
<evidence type="ECO:0000256" key="1">
    <source>
        <dbReference type="ARBA" id="ARBA00001957"/>
    </source>
</evidence>
<evidence type="ECO:0000313" key="9">
    <source>
        <dbReference type="Proteomes" id="UP000325529"/>
    </source>
</evidence>
<dbReference type="PANTHER" id="PTHR45527:SF1">
    <property type="entry name" value="FATTY ACID SYNTHASE"/>
    <property type="match status" value="1"/>
</dbReference>
<dbReference type="SUPFAM" id="SSF52777">
    <property type="entry name" value="CoA-dependent acyltransferases"/>
    <property type="match status" value="2"/>
</dbReference>
<feature type="region of interest" description="Disordered" evidence="6">
    <location>
        <begin position="1314"/>
        <end position="1335"/>
    </location>
</feature>
<dbReference type="Gene3D" id="1.10.1200.10">
    <property type="entry name" value="ACP-like"/>
    <property type="match status" value="1"/>
</dbReference>
<feature type="region of interest" description="Disordered" evidence="6">
    <location>
        <begin position="670"/>
        <end position="704"/>
    </location>
</feature>
<dbReference type="Gene3D" id="3.30.300.30">
    <property type="match status" value="3"/>
</dbReference>
<dbReference type="InterPro" id="IPR036736">
    <property type="entry name" value="ACP-like_sf"/>
</dbReference>
<dbReference type="Pfam" id="PF00668">
    <property type="entry name" value="Condensation"/>
    <property type="match status" value="1"/>
</dbReference>
<feature type="region of interest" description="Disordered" evidence="6">
    <location>
        <begin position="1152"/>
        <end position="1175"/>
    </location>
</feature>
<dbReference type="CDD" id="cd02440">
    <property type="entry name" value="AdoMet_MTases"/>
    <property type="match status" value="1"/>
</dbReference>
<keyword evidence="3" id="KW-0596">Phosphopantetheine</keyword>
<dbReference type="InterPro" id="IPR009081">
    <property type="entry name" value="PP-bd_ACP"/>
</dbReference>
<dbReference type="CDD" id="cd05930">
    <property type="entry name" value="A_NRPS"/>
    <property type="match status" value="1"/>
</dbReference>
<reference evidence="8 9" key="1">
    <citation type="submission" date="2017-09" db="EMBL/GenBank/DDBJ databases">
        <authorList>
            <person name="Lee N."/>
            <person name="Cho B.-K."/>
        </authorList>
    </citation>
    <scope>NUCLEOTIDE SEQUENCE [LARGE SCALE GENOMIC DNA]</scope>
    <source>
        <strain evidence="8 9">ATCC 12853</strain>
    </source>
</reference>
<comment type="similarity">
    <text evidence="2">Belongs to the ATP-dependent AMP-binding enzyme family.</text>
</comment>
<dbReference type="InterPro" id="IPR025110">
    <property type="entry name" value="AMP-bd_C"/>
</dbReference>
<dbReference type="SUPFAM" id="SSF47336">
    <property type="entry name" value="ACP-like"/>
    <property type="match status" value="2"/>
</dbReference>
<dbReference type="Gene3D" id="3.40.50.12780">
    <property type="entry name" value="N-terminal domain of ligase-like"/>
    <property type="match status" value="1"/>
</dbReference>
<dbReference type="GO" id="GO:0017000">
    <property type="term" value="P:antibiotic biosynthetic process"/>
    <property type="evidence" value="ECO:0007669"/>
    <property type="project" value="UniProtKB-ARBA"/>
</dbReference>
<dbReference type="Gene3D" id="3.40.50.980">
    <property type="match status" value="2"/>
</dbReference>
<dbReference type="Pfam" id="PF13193">
    <property type="entry name" value="AMP-binding_C"/>
    <property type="match status" value="1"/>
</dbReference>
<dbReference type="FunFam" id="3.40.50.980:FF:000001">
    <property type="entry name" value="Non-ribosomal peptide synthetase"/>
    <property type="match status" value="1"/>
</dbReference>
<dbReference type="InterPro" id="IPR006162">
    <property type="entry name" value="Ppantetheine_attach_site"/>
</dbReference>
<dbReference type="Gene3D" id="3.30.559.30">
    <property type="entry name" value="Nonribosomal peptide synthetase, condensation domain"/>
    <property type="match status" value="1"/>
</dbReference>
<dbReference type="FunFam" id="3.40.50.12780:FF:000012">
    <property type="entry name" value="Non-ribosomal peptide synthetase"/>
    <property type="match status" value="1"/>
</dbReference>
<dbReference type="SMART" id="SM00823">
    <property type="entry name" value="PKS_PP"/>
    <property type="match status" value="2"/>
</dbReference>
<dbReference type="InterPro" id="IPR029058">
    <property type="entry name" value="AB_hydrolase_fold"/>
</dbReference>
<evidence type="ECO:0000256" key="6">
    <source>
        <dbReference type="SAM" id="MobiDB-lite"/>
    </source>
</evidence>
<dbReference type="InterPro" id="IPR029063">
    <property type="entry name" value="SAM-dependent_MTases_sf"/>
</dbReference>
<dbReference type="Gene3D" id="3.40.50.1820">
    <property type="entry name" value="alpha/beta hydrolase"/>
    <property type="match status" value="1"/>
</dbReference>
<dbReference type="GO" id="GO:0005829">
    <property type="term" value="C:cytosol"/>
    <property type="evidence" value="ECO:0007669"/>
    <property type="project" value="TreeGrafter"/>
</dbReference>
<organism evidence="8 9">
    <name type="scientific">Streptomyces kanamyceticus</name>
    <dbReference type="NCBI Taxonomy" id="1967"/>
    <lineage>
        <taxon>Bacteria</taxon>
        <taxon>Bacillati</taxon>
        <taxon>Actinomycetota</taxon>
        <taxon>Actinomycetes</taxon>
        <taxon>Kitasatosporales</taxon>
        <taxon>Streptomycetaceae</taxon>
        <taxon>Streptomyces</taxon>
    </lineage>
</organism>
<dbReference type="Proteomes" id="UP000325529">
    <property type="component" value="Chromosome"/>
</dbReference>
<dbReference type="GO" id="GO:0008610">
    <property type="term" value="P:lipid biosynthetic process"/>
    <property type="evidence" value="ECO:0007669"/>
    <property type="project" value="UniProtKB-ARBA"/>
</dbReference>
<dbReference type="GO" id="GO:0043041">
    <property type="term" value="P:amino acid activation for nonribosomal peptide biosynthetic process"/>
    <property type="evidence" value="ECO:0007669"/>
    <property type="project" value="TreeGrafter"/>
</dbReference>
<name>A0A5J6GLR5_STRKN</name>
<evidence type="ECO:0000256" key="2">
    <source>
        <dbReference type="ARBA" id="ARBA00006432"/>
    </source>
</evidence>
<evidence type="ECO:0000256" key="3">
    <source>
        <dbReference type="ARBA" id="ARBA00022450"/>
    </source>
</evidence>
<evidence type="ECO:0000313" key="8">
    <source>
        <dbReference type="EMBL" id="QEU96023.1"/>
    </source>
</evidence>
<dbReference type="InterPro" id="IPR020845">
    <property type="entry name" value="AMP-binding_CS"/>
</dbReference>
<dbReference type="NCBIfam" id="TIGR01733">
    <property type="entry name" value="AA-adenyl-dom"/>
    <property type="match status" value="2"/>
</dbReference>
<feature type="compositionally biased region" description="Low complexity" evidence="6">
    <location>
        <begin position="35"/>
        <end position="47"/>
    </location>
</feature>
<dbReference type="KEGG" id="ska:CP970_38410"/>
<feature type="domain" description="Carrier" evidence="7">
    <location>
        <begin position="2098"/>
        <end position="2173"/>
    </location>
</feature>
<dbReference type="Pfam" id="PF00550">
    <property type="entry name" value="PP-binding"/>
    <property type="match status" value="2"/>
</dbReference>
<dbReference type="PROSITE" id="PS00455">
    <property type="entry name" value="AMP_BINDING"/>
    <property type="match status" value="2"/>
</dbReference>
<dbReference type="FunFam" id="2.30.38.10:FF:000001">
    <property type="entry name" value="Non-ribosomal peptide synthetase PvdI"/>
    <property type="match status" value="1"/>
</dbReference>
<keyword evidence="4" id="KW-0597">Phosphoprotein</keyword>
<dbReference type="Gene3D" id="3.30.559.10">
    <property type="entry name" value="Chloramphenicol acetyltransferase-like domain"/>
    <property type="match status" value="1"/>
</dbReference>
<dbReference type="PROSITE" id="PS00012">
    <property type="entry name" value="PHOSPHOPANTETHEINE"/>
    <property type="match status" value="2"/>
</dbReference>
<dbReference type="SUPFAM" id="SSF56801">
    <property type="entry name" value="Acetyl-CoA synthetase-like"/>
    <property type="match status" value="2"/>
</dbReference>
<dbReference type="InterPro" id="IPR020806">
    <property type="entry name" value="PKS_PP-bd"/>
</dbReference>
<dbReference type="InterPro" id="IPR042099">
    <property type="entry name" value="ANL_N_sf"/>
</dbReference>
<dbReference type="GO" id="GO:0003824">
    <property type="term" value="F:catalytic activity"/>
    <property type="evidence" value="ECO:0007669"/>
    <property type="project" value="InterPro"/>
</dbReference>
<dbReference type="GO" id="GO:0044550">
    <property type="term" value="P:secondary metabolite biosynthetic process"/>
    <property type="evidence" value="ECO:0007669"/>
    <property type="project" value="TreeGrafter"/>
</dbReference>
<dbReference type="InterPro" id="IPR010071">
    <property type="entry name" value="AA_adenyl_dom"/>
</dbReference>
<sequence>MAGVQALPDRGNPSARGNWAFLFTRGSLAGRCLASRGGRSRPGPLRSENGRGPTSSPRVQEPKEPSVAGSATDLLSRFHRGAARHPGRTAVVTPSAHLTYAQLAARVRALAAVLCGVGVRPGSAVAVCLPRRPDLVAALLAVWQVGAAQVPLDPAHPAERLRLLVEDADARTVLVAGEEGGPATDVWPPGTRVIDVDALTAPDARRHHDAADAPTAHPVSVPTAAPAYVIPTSGTTGRPKGVTVTRGNVAHLVRALEESGVYPPEPARVAWNAGPGFDASVQQWIRVCRGDTLILPTDELRADPRLFTDFLRAQGATDLDATPSHWEVLRPYFPTADAATPPLRLFLGGEPVPPAMWADLVELSRQGRVSAVNLYGPAECTVDSTAARVTGAGPHIGAALPGVRAVALDDALRPVGDGEPGELYLAGDGVAAGYAGLPGATAASFVADPLGPAGGRMYRTGDRVRPLPGGVFAYLGRTDDQVKVRGQRIEPAEIEAAVARHPAVTRAVVTTRRDPHGDHRLLAYVTPTPPAPHGLAETLRAHCAALLPAAMVPTALVVLDSFPLTANGKTDRSALPAPAPDATATAGPPRAPRSATERTLRGLYAELLAPARIGADTGFFDAGGHSLLAMRLVGRVRADLGAELTVRDVFEAPTPVTLARRVDAALADVADGGTQGGAGDGAAPAPVLPSPRPPLRRTPRPARLPLSPAQHRLWFLDRLAGPNSTYNEPMAFRLTGALDVPALRSALRDVVTRHESLRTVFREHAGEPAQHVLAPEAVSFTLPVRAVRETELADGLRDAVSVPFDLAAEPPLRAELFATGPDTHVLLLVVHHIACDGWSLRPLARDLATAYRARRAGAAPGWPELPVQYADFALWQRARLDRDSATGGGPGEPPSRQLAYWTDALKGLPEFLPLPTDGPRPATATHRGGSVPLVCGADLHRALVALARDNDCTLFMVVQAALATVLTGLGAGHDLPIGAVVAGRGEPALDDLVGFFVNTLVLRTDTSGDPSFEELLARVRDTDLAAFEHQDLPFDQLVEALGPERVTGRQPLFQVLLAFQNNAVAVWDLAGADMRTEPVAPPNAKFDLSFSVCELRADDGAPGGLDGFLQYSADLFRPATAEAIAARLLAVLRTAVRQPGLSVREFTPRDDADALAPAAQDDRRDGPCVTNDITEPEPPTRPFLTLFEEAAARAPDATAVVFEQDRLSYAALDARSDTLAHLLLSRGVGPETVVASALPRSPELIVAVLAVLKSGAAHLPVDPAHPPDRIAYVLGDAAPALLLTTRDTEGACAAASGVPRLVLDAAAADAALRASPADGRRAGSGRAPAHPDQPAYVIYTSGSTGRPKGVVVPRSGLDNLVAHELRTMAVEPASRVLQFASSGFDSFFWELTMALSAGAALVMAPARRLLPGPDLSRVVDEHGVTHATLTPSVLRALPSGALSGVGTLVAAGEALGAQEAARWSRGRILINAYGPTETTVCATMSRPLRPPMGPPPTDLPEAVGPPPIGGPIRRTRLYVLDARLRPVSEGVVGELYVAGAGLARGYAGRAPLTAERFVADPFGPAGSRMYRTGDLARRNTDGELEFAGRADDQVKVRGFRIEPGEIQALLAGHPHVTGAAVAVREDRDGDRRIVAYVVRDGAAARPGAPTDSERVADWRRVHDAVPADAAPAPFGEDFAGWLSGYDGSPIAPDQLRQWRDETLRGIRALRPRRVLELGVGSGLLLAHLAPEVDSYWGLDLSPRAVERLGRHIAQRPALADRVVLRSQAADDDTGVPRGGFDVVVLNSVAQYFPSGEYLRRVLGCAARALAPGGSVFLGDVRHLGLLTCFHAAAAARRSGAVPGGPAHRQATERSLAGEPELAVDPEFFRALTAAPGPFTSCDVRLKRGDHHNELTRYRYDVVLRTGPVAAGALVPVPERAWGAGVRSLDGVRELAGALASGHLESGRLRISGIPNARLSVDLASVGQAQADAVDPEELARLGEELGHEVVLRWSSKAGPTCFDAEFGTGDVGAGACRAGRGGQERGLDVTRYVNVPSAASADALLKESLTRRARAFLPSYMVPSAIVVLDRLPLTPHGKLDRAALPDPRPGGDVARRPPRTPQEESLCRMYAEVLGLDAVGIDDSFFDLGGHSLLVTRLVSRIRGEFGVEVPVGAVFDTPRVADLVARLADARKARPALRRMRRRD</sequence>
<feature type="compositionally biased region" description="Low complexity" evidence="6">
    <location>
        <begin position="574"/>
        <end position="594"/>
    </location>
</feature>
<feature type="region of interest" description="Disordered" evidence="6">
    <location>
        <begin position="33"/>
        <end position="69"/>
    </location>
</feature>
<dbReference type="FunFam" id="1.10.1200.10:FF:000016">
    <property type="entry name" value="Non-ribosomal peptide synthase"/>
    <property type="match status" value="1"/>
</dbReference>
<keyword evidence="9" id="KW-1185">Reference proteome</keyword>
<dbReference type="CDD" id="cd19540">
    <property type="entry name" value="LCL_NRPS-like"/>
    <property type="match status" value="1"/>
</dbReference>
<dbReference type="InterPro" id="IPR000873">
    <property type="entry name" value="AMP-dep_synth/lig_dom"/>
</dbReference>
<dbReference type="Gene3D" id="3.40.50.150">
    <property type="entry name" value="Vaccinia Virus protein VP39"/>
    <property type="match status" value="1"/>
</dbReference>
<dbReference type="Gene3D" id="2.30.38.10">
    <property type="entry name" value="Luciferase, Domain 3"/>
    <property type="match status" value="1"/>
</dbReference>
<gene>
    <name evidence="8" type="ORF">CP970_38410</name>
</gene>
<proteinExistence type="inferred from homology"/>
<evidence type="ECO:0000256" key="4">
    <source>
        <dbReference type="ARBA" id="ARBA00022553"/>
    </source>
</evidence>
<feature type="region of interest" description="Disordered" evidence="6">
    <location>
        <begin position="570"/>
        <end position="596"/>
    </location>
</feature>
<dbReference type="FunFam" id="1.10.1200.10:FF:000005">
    <property type="entry name" value="Nonribosomal peptide synthetase 1"/>
    <property type="match status" value="1"/>
</dbReference>
<dbReference type="InterPro" id="IPR045851">
    <property type="entry name" value="AMP-bd_C_sf"/>
</dbReference>
<dbReference type="InterPro" id="IPR013217">
    <property type="entry name" value="Methyltransf_12"/>
</dbReference>
<protein>
    <submittedName>
        <fullName evidence="8">Amino acid adenylation domain-containing protein</fullName>
    </submittedName>
</protein>
<evidence type="ECO:0000256" key="5">
    <source>
        <dbReference type="ARBA" id="ARBA00022737"/>
    </source>
</evidence>
<dbReference type="InterPro" id="IPR023213">
    <property type="entry name" value="CAT-like_dom_sf"/>
</dbReference>